<evidence type="ECO:0000256" key="11">
    <source>
        <dbReference type="ARBA" id="ARBA00049303"/>
    </source>
</evidence>
<evidence type="ECO:0000313" key="16">
    <source>
        <dbReference type="EMBL" id="PWZ00043.1"/>
    </source>
</evidence>
<gene>
    <name evidence="16" type="ORF">BCV70DRAFT_200215</name>
</gene>
<dbReference type="GO" id="GO:0005634">
    <property type="term" value="C:nucleus"/>
    <property type="evidence" value="ECO:0007669"/>
    <property type="project" value="TreeGrafter"/>
</dbReference>
<feature type="region of interest" description="Disordered" evidence="13">
    <location>
        <begin position="539"/>
        <end position="563"/>
    </location>
</feature>
<dbReference type="GO" id="GO:0035242">
    <property type="term" value="F:protein-arginine omega-N asymmetric methyltransferase activity"/>
    <property type="evidence" value="ECO:0007669"/>
    <property type="project" value="UniProtKB-EC"/>
</dbReference>
<evidence type="ECO:0000256" key="8">
    <source>
        <dbReference type="ARBA" id="ARBA00022771"/>
    </source>
</evidence>
<dbReference type="SUPFAM" id="SSF57667">
    <property type="entry name" value="beta-beta-alpha zinc fingers"/>
    <property type="match status" value="1"/>
</dbReference>
<dbReference type="Gene3D" id="2.70.160.11">
    <property type="entry name" value="Hnrnp arginine n-methyltransferase1"/>
    <property type="match status" value="1"/>
</dbReference>
<dbReference type="InParanoid" id="A0A317XQG6"/>
<evidence type="ECO:0000256" key="13">
    <source>
        <dbReference type="SAM" id="MobiDB-lite"/>
    </source>
</evidence>
<dbReference type="AlphaFoldDB" id="A0A317XQG6"/>
<dbReference type="Gene3D" id="3.40.50.150">
    <property type="entry name" value="Vaccinia Virus protein VP39"/>
    <property type="match status" value="1"/>
</dbReference>
<organism evidence="16 17">
    <name type="scientific">Testicularia cyperi</name>
    <dbReference type="NCBI Taxonomy" id="1882483"/>
    <lineage>
        <taxon>Eukaryota</taxon>
        <taxon>Fungi</taxon>
        <taxon>Dikarya</taxon>
        <taxon>Basidiomycota</taxon>
        <taxon>Ustilaginomycotina</taxon>
        <taxon>Ustilaginomycetes</taxon>
        <taxon>Ustilaginales</taxon>
        <taxon>Anthracoideaceae</taxon>
        <taxon>Testicularia</taxon>
    </lineage>
</organism>
<keyword evidence="3" id="KW-0963">Cytoplasm</keyword>
<dbReference type="EMBL" id="KZ819193">
    <property type="protein sequence ID" value="PWZ00043.1"/>
    <property type="molecule type" value="Genomic_DNA"/>
</dbReference>
<evidence type="ECO:0000256" key="6">
    <source>
        <dbReference type="ARBA" id="ARBA00022691"/>
    </source>
</evidence>
<keyword evidence="7" id="KW-0479">Metal-binding</keyword>
<keyword evidence="9" id="KW-0862">Zinc</keyword>
<evidence type="ECO:0000256" key="5">
    <source>
        <dbReference type="ARBA" id="ARBA00022679"/>
    </source>
</evidence>
<dbReference type="Pfam" id="PF21137">
    <property type="entry name" value="ANM3_C2H2_Zf"/>
    <property type="match status" value="1"/>
</dbReference>
<evidence type="ECO:0000256" key="7">
    <source>
        <dbReference type="ARBA" id="ARBA00022723"/>
    </source>
</evidence>
<dbReference type="InterPro" id="IPR029063">
    <property type="entry name" value="SAM-dependent_MTases_sf"/>
</dbReference>
<dbReference type="GO" id="GO:0008270">
    <property type="term" value="F:zinc ion binding"/>
    <property type="evidence" value="ECO:0007669"/>
    <property type="project" value="UniProtKB-KW"/>
</dbReference>
<evidence type="ECO:0000256" key="3">
    <source>
        <dbReference type="ARBA" id="ARBA00022490"/>
    </source>
</evidence>
<reference evidence="16 17" key="1">
    <citation type="journal article" date="2018" name="Mol. Biol. Evol.">
        <title>Broad Genomic Sampling Reveals a Smut Pathogenic Ancestry of the Fungal Clade Ustilaginomycotina.</title>
        <authorList>
            <person name="Kijpornyongpan T."/>
            <person name="Mondo S.J."/>
            <person name="Barry K."/>
            <person name="Sandor L."/>
            <person name="Lee J."/>
            <person name="Lipzen A."/>
            <person name="Pangilinan J."/>
            <person name="LaButti K."/>
            <person name="Hainaut M."/>
            <person name="Henrissat B."/>
            <person name="Grigoriev I.V."/>
            <person name="Spatafora J.W."/>
            <person name="Aime M.C."/>
        </authorList>
    </citation>
    <scope>NUCLEOTIDE SEQUENCE [LARGE SCALE GENOMIC DNA]</scope>
    <source>
        <strain evidence="16 17">MCA 3645</strain>
    </source>
</reference>
<evidence type="ECO:0000259" key="15">
    <source>
        <dbReference type="Pfam" id="PF22528"/>
    </source>
</evidence>
<evidence type="ECO:0000256" key="9">
    <source>
        <dbReference type="ARBA" id="ARBA00022833"/>
    </source>
</evidence>
<dbReference type="GO" id="GO:0042054">
    <property type="term" value="F:histone methyltransferase activity"/>
    <property type="evidence" value="ECO:0007669"/>
    <property type="project" value="TreeGrafter"/>
</dbReference>
<keyword evidence="6 12" id="KW-0949">S-adenosyl-L-methionine</keyword>
<dbReference type="SUPFAM" id="SSF53335">
    <property type="entry name" value="S-adenosyl-L-methionine-dependent methyltransferases"/>
    <property type="match status" value="1"/>
</dbReference>
<feature type="region of interest" description="Disordered" evidence="13">
    <location>
        <begin position="1"/>
        <end position="56"/>
    </location>
</feature>
<feature type="compositionally biased region" description="Basic and acidic residues" evidence="13">
    <location>
        <begin position="244"/>
        <end position="253"/>
    </location>
</feature>
<dbReference type="InterPro" id="IPR049482">
    <property type="entry name" value="ANM3-like_C2H2_Zf"/>
</dbReference>
<dbReference type="Pfam" id="PF22528">
    <property type="entry name" value="PRMT_C"/>
    <property type="match status" value="2"/>
</dbReference>
<dbReference type="InterPro" id="IPR055135">
    <property type="entry name" value="PRMT_dom"/>
</dbReference>
<dbReference type="GO" id="GO:0005829">
    <property type="term" value="C:cytosol"/>
    <property type="evidence" value="ECO:0007669"/>
    <property type="project" value="UniProtKB-SubCell"/>
</dbReference>
<evidence type="ECO:0000313" key="17">
    <source>
        <dbReference type="Proteomes" id="UP000246740"/>
    </source>
</evidence>
<evidence type="ECO:0000256" key="4">
    <source>
        <dbReference type="ARBA" id="ARBA00022603"/>
    </source>
</evidence>
<keyword evidence="5 12" id="KW-0808">Transferase</keyword>
<evidence type="ECO:0000256" key="12">
    <source>
        <dbReference type="PROSITE-ProRule" id="PRU01015"/>
    </source>
</evidence>
<accession>A0A317XQG6</accession>
<feature type="domain" description="Protein arginine N-methyltransferase 3-like C2H2 zinc finger" evidence="14">
    <location>
        <begin position="80"/>
        <end position="119"/>
    </location>
</feature>
<dbReference type="STRING" id="1882483.A0A317XQG6"/>
<comment type="subcellular location">
    <subcellularLocation>
        <location evidence="1">Cytoplasm</location>
        <location evidence="1">Cytosol</location>
    </subcellularLocation>
</comment>
<feature type="compositionally biased region" description="Polar residues" evidence="13">
    <location>
        <begin position="38"/>
        <end position="50"/>
    </location>
</feature>
<keyword evidence="8" id="KW-0863">Zinc-finger</keyword>
<evidence type="ECO:0000256" key="10">
    <source>
        <dbReference type="ARBA" id="ARBA00047384"/>
    </source>
</evidence>
<dbReference type="InterPro" id="IPR036236">
    <property type="entry name" value="Znf_C2H2_sf"/>
</dbReference>
<dbReference type="OrthoDB" id="7848332at2759"/>
<dbReference type="GO" id="GO:0032259">
    <property type="term" value="P:methylation"/>
    <property type="evidence" value="ECO:0007669"/>
    <property type="project" value="UniProtKB-KW"/>
</dbReference>
<evidence type="ECO:0000256" key="2">
    <source>
        <dbReference type="ARBA" id="ARBA00011925"/>
    </source>
</evidence>
<dbReference type="Proteomes" id="UP000246740">
    <property type="component" value="Unassembled WGS sequence"/>
</dbReference>
<evidence type="ECO:0000256" key="1">
    <source>
        <dbReference type="ARBA" id="ARBA00004514"/>
    </source>
</evidence>
<sequence>MVHKDPEGYVSDSGSGSGSGSGSEFDDQDHDFGDWCSDASNPSAPTSSLVPNADGTLPSFKSPNAALEHIKSQGCDLVSLVTRLQLDTLQVIRLINHARRNKLSVQQLNAIQGTEPWLNADQELKPVPGFEDDGLLQLDFDLLATEAAPHTAAAAANAASSSSSSSAAPTAVDQSNANLSPEEIRIQQLESQLASATRAFDELRSIHASSLGLSSQDLSESSSTPLSMAQRGRLASSSVMARTKRPEGSREDDTLYFDSYSTNSIHQTMITDSARTLSYAKFLLHPANQHLIRDKVVMDVGCGTGILSLFAARAGAKLVIAIDASDIVERAKQNVEANGFGHVVKVYRGKLEDLDPQLSIYHGKVDLLVSEWMGYFLLYENMLPSVLHARDLYLNKQTGILAPNKMSMHLAAFSSPPLLHTKIGFWSNVHGFNFDSMSKGLLDEAFVDTLDTKEVVTDSAVFANLDLHDLPVQQPEPKDSFSLTLQTDPHDNTVHGFISWFDTFFFPTNKVDGVVPDCPPFSDTEDTVPGLALSGNQVVSRPASASASTESPNTTGQKGQLVSFSTSPYSKETHWQQTLFVLKQPITNVQKGDTIRGEIIVTQDKKWSRELDVELHYLHIPSSASASASGAAGQEKKKVDAKLVQLFKVR</sequence>
<keyword evidence="4 12" id="KW-0489">Methyltransferase</keyword>
<feature type="region of interest" description="Disordered" evidence="13">
    <location>
        <begin position="214"/>
        <end position="255"/>
    </location>
</feature>
<keyword evidence="17" id="KW-1185">Reference proteome</keyword>
<dbReference type="EC" id="2.1.1.319" evidence="2"/>
<name>A0A317XQG6_9BASI</name>
<dbReference type="CDD" id="cd02440">
    <property type="entry name" value="AdoMet_MTases"/>
    <property type="match status" value="1"/>
</dbReference>
<evidence type="ECO:0000259" key="14">
    <source>
        <dbReference type="Pfam" id="PF21137"/>
    </source>
</evidence>
<dbReference type="PANTHER" id="PTHR11006">
    <property type="entry name" value="PROTEIN ARGININE N-METHYLTRANSFERASE"/>
    <property type="match status" value="1"/>
</dbReference>
<feature type="domain" description="Protein arginine N-methyltransferase" evidence="15">
    <location>
        <begin position="560"/>
        <end position="617"/>
    </location>
</feature>
<dbReference type="PANTHER" id="PTHR11006:SF53">
    <property type="entry name" value="PROTEIN ARGININE N-METHYLTRANSFERASE 3"/>
    <property type="match status" value="1"/>
</dbReference>
<protein>
    <recommendedName>
        <fullName evidence="2">type I protein arginine methyltransferase</fullName>
        <ecNumber evidence="2">2.1.1.319</ecNumber>
    </recommendedName>
</protein>
<comment type="catalytic activity">
    <reaction evidence="10">
        <text>L-arginyl-[protein] + 2 S-adenosyl-L-methionine = N(omega),N(omega)-dimethyl-L-arginyl-[protein] + 2 S-adenosyl-L-homocysteine + 2 H(+)</text>
        <dbReference type="Rhea" id="RHEA:48096"/>
        <dbReference type="Rhea" id="RHEA-COMP:10532"/>
        <dbReference type="Rhea" id="RHEA-COMP:11991"/>
        <dbReference type="ChEBI" id="CHEBI:15378"/>
        <dbReference type="ChEBI" id="CHEBI:29965"/>
        <dbReference type="ChEBI" id="CHEBI:57856"/>
        <dbReference type="ChEBI" id="CHEBI:59789"/>
        <dbReference type="ChEBI" id="CHEBI:61897"/>
        <dbReference type="EC" id="2.1.1.319"/>
    </reaction>
    <physiologicalReaction direction="left-to-right" evidence="10">
        <dbReference type="Rhea" id="RHEA:48097"/>
    </physiologicalReaction>
</comment>
<dbReference type="FunFam" id="3.40.50.150:FF:000003">
    <property type="entry name" value="Blast:Protein arginine N-methyltransferase 1"/>
    <property type="match status" value="1"/>
</dbReference>
<dbReference type="InterPro" id="IPR025799">
    <property type="entry name" value="Arg_MeTrfase"/>
</dbReference>
<proteinExistence type="predicted"/>
<dbReference type="PROSITE" id="PS51678">
    <property type="entry name" value="SAM_MT_PRMT"/>
    <property type="match status" value="1"/>
</dbReference>
<feature type="domain" description="Protein arginine N-methyltransferase" evidence="15">
    <location>
        <begin position="406"/>
        <end position="508"/>
    </location>
</feature>
<feature type="compositionally biased region" description="Low complexity" evidence="13">
    <location>
        <begin position="214"/>
        <end position="227"/>
    </location>
</feature>
<dbReference type="Pfam" id="PF06325">
    <property type="entry name" value="PrmA"/>
    <property type="match status" value="1"/>
</dbReference>
<comment type="catalytic activity">
    <reaction evidence="11">
        <text>L-arginyl-[protein] + S-adenosyl-L-methionine = N(omega)-methyl-L-arginyl-[protein] + S-adenosyl-L-homocysteine + H(+)</text>
        <dbReference type="Rhea" id="RHEA:48100"/>
        <dbReference type="Rhea" id="RHEA-COMP:10532"/>
        <dbReference type="Rhea" id="RHEA-COMP:11990"/>
        <dbReference type="ChEBI" id="CHEBI:15378"/>
        <dbReference type="ChEBI" id="CHEBI:29965"/>
        <dbReference type="ChEBI" id="CHEBI:57856"/>
        <dbReference type="ChEBI" id="CHEBI:59789"/>
        <dbReference type="ChEBI" id="CHEBI:65280"/>
    </reaction>
    <physiologicalReaction direction="left-to-right" evidence="11">
        <dbReference type="Rhea" id="RHEA:48101"/>
    </physiologicalReaction>
</comment>